<feature type="region of interest" description="Disordered" evidence="1">
    <location>
        <begin position="106"/>
        <end position="125"/>
    </location>
</feature>
<proteinExistence type="predicted"/>
<dbReference type="EMBL" id="JABAYA010000133">
    <property type="protein sequence ID" value="KAF7724006.1"/>
    <property type="molecule type" value="Genomic_DNA"/>
</dbReference>
<feature type="transmembrane region" description="Helical" evidence="2">
    <location>
        <begin position="21"/>
        <end position="42"/>
    </location>
</feature>
<evidence type="ECO:0000259" key="3">
    <source>
        <dbReference type="Pfam" id="PF00808"/>
    </source>
</evidence>
<organism evidence="4 5">
    <name type="scientific">Apophysomyces ossiformis</name>
    <dbReference type="NCBI Taxonomy" id="679940"/>
    <lineage>
        <taxon>Eukaryota</taxon>
        <taxon>Fungi</taxon>
        <taxon>Fungi incertae sedis</taxon>
        <taxon>Mucoromycota</taxon>
        <taxon>Mucoromycotina</taxon>
        <taxon>Mucoromycetes</taxon>
        <taxon>Mucorales</taxon>
        <taxon>Mucorineae</taxon>
        <taxon>Mucoraceae</taxon>
        <taxon>Apophysomyces</taxon>
    </lineage>
</organism>
<dbReference type="SUPFAM" id="SSF47113">
    <property type="entry name" value="Histone-fold"/>
    <property type="match status" value="1"/>
</dbReference>
<dbReference type="GO" id="GO:0046982">
    <property type="term" value="F:protein heterodimerization activity"/>
    <property type="evidence" value="ECO:0007669"/>
    <property type="project" value="InterPro"/>
</dbReference>
<name>A0A8H7BQ14_9FUNG</name>
<dbReference type="OrthoDB" id="2543597at2759"/>
<feature type="compositionally biased region" description="Basic and acidic residues" evidence="1">
    <location>
        <begin position="112"/>
        <end position="125"/>
    </location>
</feature>
<gene>
    <name evidence="4" type="ORF">EC973_001466</name>
</gene>
<dbReference type="InterPro" id="IPR003958">
    <property type="entry name" value="CBFA_NFYB_domain"/>
</dbReference>
<evidence type="ECO:0000256" key="1">
    <source>
        <dbReference type="SAM" id="MobiDB-lite"/>
    </source>
</evidence>
<evidence type="ECO:0000256" key="2">
    <source>
        <dbReference type="SAM" id="Phobius"/>
    </source>
</evidence>
<dbReference type="Pfam" id="PF00808">
    <property type="entry name" value="CBFD_NFYB_HMF"/>
    <property type="match status" value="1"/>
</dbReference>
<keyword evidence="5" id="KW-1185">Reference proteome</keyword>
<protein>
    <recommendedName>
        <fullName evidence="3">Transcription factor CBF/NF-Y/archaeal histone domain-containing protein</fullName>
    </recommendedName>
</protein>
<keyword evidence="2" id="KW-0812">Transmembrane</keyword>
<evidence type="ECO:0000313" key="4">
    <source>
        <dbReference type="EMBL" id="KAF7724006.1"/>
    </source>
</evidence>
<dbReference type="Proteomes" id="UP000605846">
    <property type="component" value="Unassembled WGS sequence"/>
</dbReference>
<dbReference type="AlphaFoldDB" id="A0A8H7BQ14"/>
<evidence type="ECO:0000313" key="5">
    <source>
        <dbReference type="Proteomes" id="UP000605846"/>
    </source>
</evidence>
<dbReference type="InterPro" id="IPR009072">
    <property type="entry name" value="Histone-fold"/>
</dbReference>
<dbReference type="Gene3D" id="1.10.20.10">
    <property type="entry name" value="Histone, subunit A"/>
    <property type="match status" value="1"/>
</dbReference>
<dbReference type="CDD" id="cd13732">
    <property type="entry name" value="HFD_CENP-W"/>
    <property type="match status" value="1"/>
</dbReference>
<comment type="caution">
    <text evidence="4">The sequence shown here is derived from an EMBL/GenBank/DDBJ whole genome shotgun (WGS) entry which is preliminary data.</text>
</comment>
<keyword evidence="2" id="KW-1133">Transmembrane helix</keyword>
<feature type="domain" description="Transcription factor CBF/NF-Y/archaeal histone" evidence="3">
    <location>
        <begin position="17"/>
        <end position="65"/>
    </location>
</feature>
<reference evidence="4" key="1">
    <citation type="submission" date="2020-01" db="EMBL/GenBank/DDBJ databases">
        <title>Genome Sequencing of Three Apophysomyces-Like Fungal Strains Confirms a Novel Fungal Genus in the Mucoromycota with divergent Burkholderia-like Endosymbiotic Bacteria.</title>
        <authorList>
            <person name="Stajich J.E."/>
            <person name="Macias A.M."/>
            <person name="Carter-House D."/>
            <person name="Lovett B."/>
            <person name="Kasson L.R."/>
            <person name="Berry K."/>
            <person name="Grigoriev I."/>
            <person name="Chang Y."/>
            <person name="Spatafora J."/>
            <person name="Kasson M.T."/>
        </authorList>
    </citation>
    <scope>NUCLEOTIDE SEQUENCE</scope>
    <source>
        <strain evidence="4">NRRL A-21654</strain>
    </source>
</reference>
<sequence length="125" mass="14836">MAKLYNVSYKRRLKARFDRKNISANAPTTIYLIYVLFVQRLAQEAEQEAAKTNSRMIRAYHITQAKEVEETMGFYKTFPNIVEHVRECSKNSTYHFLVINQTAAKTHNTQANRKEQEKKEEQNFW</sequence>
<accession>A0A8H7BQ14</accession>
<keyword evidence="2" id="KW-0472">Membrane</keyword>